<sequence>MIRKINPYKRNRKSIRLQCYDYKQPGHYFVTICTYKMKHIFGVIYNGYMILNHYGEVAKRSWMNTENIRSNIKLGSFVIMPNHMHAIFQIVAAEKTVGAYCNTPLPRTFKSPSNSVGAIVRGYKSTVTNQINQIRKRSVPRIWQRNYHEHIIQDQESLNKISEYIDMNPRLWDKDRYYR</sequence>
<organism evidence="2 3">
    <name type="scientific">Gracilimonas halophila</name>
    <dbReference type="NCBI Taxonomy" id="1834464"/>
    <lineage>
        <taxon>Bacteria</taxon>
        <taxon>Pseudomonadati</taxon>
        <taxon>Balneolota</taxon>
        <taxon>Balneolia</taxon>
        <taxon>Balneolales</taxon>
        <taxon>Balneolaceae</taxon>
        <taxon>Gracilimonas</taxon>
    </lineage>
</organism>
<dbReference type="InterPro" id="IPR036515">
    <property type="entry name" value="Transposase_17_sf"/>
</dbReference>
<accession>A0ABW5JGM6</accession>
<comment type="caution">
    <text evidence="2">The sequence shown here is derived from an EMBL/GenBank/DDBJ whole genome shotgun (WGS) entry which is preliminary data.</text>
</comment>
<evidence type="ECO:0000313" key="2">
    <source>
        <dbReference type="EMBL" id="MFD2531500.1"/>
    </source>
</evidence>
<dbReference type="Proteomes" id="UP001597460">
    <property type="component" value="Unassembled WGS sequence"/>
</dbReference>
<keyword evidence="3" id="KW-1185">Reference proteome</keyword>
<dbReference type="SUPFAM" id="SSF143422">
    <property type="entry name" value="Transposase IS200-like"/>
    <property type="match status" value="1"/>
</dbReference>
<dbReference type="InterPro" id="IPR002686">
    <property type="entry name" value="Transposase_17"/>
</dbReference>
<dbReference type="Gene3D" id="3.30.70.1290">
    <property type="entry name" value="Transposase IS200-like"/>
    <property type="match status" value="1"/>
</dbReference>
<evidence type="ECO:0000313" key="3">
    <source>
        <dbReference type="Proteomes" id="UP001597460"/>
    </source>
</evidence>
<dbReference type="InterPro" id="IPR052715">
    <property type="entry name" value="RAYT_transposase"/>
</dbReference>
<dbReference type="SMART" id="SM01321">
    <property type="entry name" value="Y1_Tnp"/>
    <property type="match status" value="1"/>
</dbReference>
<feature type="domain" description="Transposase IS200-like" evidence="1">
    <location>
        <begin position="24"/>
        <end position="168"/>
    </location>
</feature>
<protein>
    <submittedName>
        <fullName evidence="2">Transposase</fullName>
    </submittedName>
</protein>
<dbReference type="PANTHER" id="PTHR36966">
    <property type="entry name" value="REP-ASSOCIATED TYROSINE TRANSPOSASE"/>
    <property type="match status" value="1"/>
</dbReference>
<evidence type="ECO:0000259" key="1">
    <source>
        <dbReference type="SMART" id="SM01321"/>
    </source>
</evidence>
<gene>
    <name evidence="2" type="ORF">ACFSVN_03475</name>
</gene>
<proteinExistence type="predicted"/>
<name>A0ABW5JGM6_9BACT</name>
<reference evidence="3" key="1">
    <citation type="journal article" date="2019" name="Int. J. Syst. Evol. Microbiol.">
        <title>The Global Catalogue of Microorganisms (GCM) 10K type strain sequencing project: providing services to taxonomists for standard genome sequencing and annotation.</title>
        <authorList>
            <consortium name="The Broad Institute Genomics Platform"/>
            <consortium name="The Broad Institute Genome Sequencing Center for Infectious Disease"/>
            <person name="Wu L."/>
            <person name="Ma J."/>
        </authorList>
    </citation>
    <scope>NUCLEOTIDE SEQUENCE [LARGE SCALE GENOMIC DNA]</scope>
    <source>
        <strain evidence="3">KCTC 52042</strain>
    </source>
</reference>
<dbReference type="EMBL" id="JBHULI010000003">
    <property type="protein sequence ID" value="MFD2531500.1"/>
    <property type="molecule type" value="Genomic_DNA"/>
</dbReference>
<dbReference type="PANTHER" id="PTHR36966:SF1">
    <property type="entry name" value="REP-ASSOCIATED TYROSINE TRANSPOSASE"/>
    <property type="match status" value="1"/>
</dbReference>